<evidence type="ECO:0000313" key="4">
    <source>
        <dbReference type="EMBL" id="MEE4590018.1"/>
    </source>
</evidence>
<feature type="domain" description="Fumarylacetoacetase-like C-terminal" evidence="3">
    <location>
        <begin position="65"/>
        <end position="268"/>
    </location>
</feature>
<protein>
    <submittedName>
        <fullName evidence="4">Fumarylacetoacetate hydrolase family protein</fullName>
    </submittedName>
</protein>
<dbReference type="GO" id="GO:0016787">
    <property type="term" value="F:hydrolase activity"/>
    <property type="evidence" value="ECO:0007669"/>
    <property type="project" value="UniProtKB-KW"/>
</dbReference>
<dbReference type="AlphaFoldDB" id="A0ABD5JNG7"/>
<dbReference type="GO" id="GO:0016853">
    <property type="term" value="F:isomerase activity"/>
    <property type="evidence" value="ECO:0007669"/>
    <property type="project" value="UniProtKB-ARBA"/>
</dbReference>
<proteinExistence type="inferred from homology"/>
<dbReference type="GO" id="GO:0046872">
    <property type="term" value="F:metal ion binding"/>
    <property type="evidence" value="ECO:0007669"/>
    <property type="project" value="UniProtKB-KW"/>
</dbReference>
<dbReference type="SUPFAM" id="SSF56529">
    <property type="entry name" value="FAH"/>
    <property type="match status" value="1"/>
</dbReference>
<keyword evidence="4" id="KW-0378">Hydrolase</keyword>
<dbReference type="FunFam" id="3.90.850.10:FF:000002">
    <property type="entry name" value="2-hydroxyhepta-2,4-diene-1,7-dioate isomerase"/>
    <property type="match status" value="1"/>
</dbReference>
<dbReference type="Pfam" id="PF01557">
    <property type="entry name" value="FAA_hydrolase"/>
    <property type="match status" value="1"/>
</dbReference>
<keyword evidence="2" id="KW-0479">Metal-binding</keyword>
<evidence type="ECO:0000259" key="3">
    <source>
        <dbReference type="Pfam" id="PF01557"/>
    </source>
</evidence>
<evidence type="ECO:0000313" key="5">
    <source>
        <dbReference type="Proteomes" id="UP001354649"/>
    </source>
</evidence>
<dbReference type="PANTHER" id="PTHR42796">
    <property type="entry name" value="FUMARYLACETOACETATE HYDROLASE DOMAIN-CONTAINING PROTEIN 2A-RELATED"/>
    <property type="match status" value="1"/>
</dbReference>
<dbReference type="Gene3D" id="3.90.850.10">
    <property type="entry name" value="Fumarylacetoacetase-like, C-terminal domain"/>
    <property type="match status" value="1"/>
</dbReference>
<comment type="similarity">
    <text evidence="1">Belongs to the FAH family.</text>
</comment>
<dbReference type="InterPro" id="IPR036663">
    <property type="entry name" value="Fumarylacetoacetase_C_sf"/>
</dbReference>
<name>A0ABD5JNG7_9ACTN</name>
<dbReference type="Proteomes" id="UP001354649">
    <property type="component" value="Unassembled WGS sequence"/>
</dbReference>
<evidence type="ECO:0000256" key="2">
    <source>
        <dbReference type="ARBA" id="ARBA00022723"/>
    </source>
</evidence>
<dbReference type="GeneID" id="97427885"/>
<gene>
    <name evidence="4" type="ORF">V2K49_44800</name>
</gene>
<accession>A0ABD5JNG7</accession>
<dbReference type="RefSeq" id="WP_185930357.1">
    <property type="nucleotide sequence ID" value="NZ_CP108856.1"/>
</dbReference>
<comment type="caution">
    <text evidence="4">The sequence shown here is derived from an EMBL/GenBank/DDBJ whole genome shotgun (WGS) entry which is preliminary data.</text>
</comment>
<dbReference type="EMBL" id="JAZBJQ010000061">
    <property type="protein sequence ID" value="MEE4590018.1"/>
    <property type="molecule type" value="Genomic_DNA"/>
</dbReference>
<dbReference type="InterPro" id="IPR011234">
    <property type="entry name" value="Fumarylacetoacetase-like_C"/>
</dbReference>
<dbReference type="GO" id="GO:0019752">
    <property type="term" value="P:carboxylic acid metabolic process"/>
    <property type="evidence" value="ECO:0007669"/>
    <property type="project" value="UniProtKB-ARBA"/>
</dbReference>
<dbReference type="InterPro" id="IPR051121">
    <property type="entry name" value="FAH"/>
</dbReference>
<dbReference type="PANTHER" id="PTHR42796:SF4">
    <property type="entry name" value="FUMARYLACETOACETATE HYDROLASE DOMAIN-CONTAINING PROTEIN 2A"/>
    <property type="match status" value="1"/>
</dbReference>
<sequence length="282" mass="30479">MRLTRVKFEGRVRSALVEDDQLRLLETENLVSALSLIASGHDLPVGSRIPRGSAELLAPIESESKFFGIGLNYYSHMAEANLPKPQRPIVFTKYPSVLIGPADDVLLPNTSDMVDWEAELGVVIGRRLREANVEQAAEAIGGFTVVNDVSARDYQLHESQWNPGKNVESSTPVGPWIVTADELGPNPDLALSTRVDGEVRQHGRTADQIFTPAQIVSYISEWITLEPGDIIATGTCAGVGHCMSPAVYLGAGQVLETTIERIGTLTNRCVSGRVIPIAPALT</sequence>
<reference evidence="4 5" key="1">
    <citation type="submission" date="2023-11" db="EMBL/GenBank/DDBJ databases">
        <title>30 novel species of actinomycetes from the DSMZ collection.</title>
        <authorList>
            <person name="Nouioui I."/>
        </authorList>
    </citation>
    <scope>NUCLEOTIDE SEQUENCE [LARGE SCALE GENOMIC DNA]</scope>
    <source>
        <strain evidence="4 5">DSM 41602</strain>
    </source>
</reference>
<evidence type="ECO:0000256" key="1">
    <source>
        <dbReference type="ARBA" id="ARBA00010211"/>
    </source>
</evidence>
<organism evidence="4 5">
    <name type="scientific">Streptomyces antimycoticus</name>
    <dbReference type="NCBI Taxonomy" id="68175"/>
    <lineage>
        <taxon>Bacteria</taxon>
        <taxon>Bacillati</taxon>
        <taxon>Actinomycetota</taxon>
        <taxon>Actinomycetes</taxon>
        <taxon>Kitasatosporales</taxon>
        <taxon>Streptomycetaceae</taxon>
        <taxon>Streptomyces</taxon>
        <taxon>Streptomyces violaceusniger group</taxon>
    </lineage>
</organism>